<feature type="region of interest" description="Disordered" evidence="1">
    <location>
        <begin position="1"/>
        <end position="186"/>
    </location>
</feature>
<dbReference type="Proteomes" id="UP000053647">
    <property type="component" value="Unassembled WGS sequence"/>
</dbReference>
<proteinExistence type="predicted"/>
<gene>
    <name evidence="2" type="ORF">PAXINDRAFT_14248</name>
</gene>
<sequence>MSERLFNMPYFDGRSGDTARTPTTREQQGETRHLHTASRTQSTPSALQPNPTPHSGTHDCGTTRTNGAYNNSSKSMRKEGKEFGERQTGEDRAKRETGRSWTKRQRAVHAGKHQRRHPTARRGPSPTLRGCQHECVTTLLLRESGLPDRRARTPRSTQGRRPLHRHNDGPRHSCKRGGRDNVPSFFIDREKKVETVQVGT</sequence>
<accession>A0A0C9TZA0</accession>
<evidence type="ECO:0000256" key="1">
    <source>
        <dbReference type="SAM" id="MobiDB-lite"/>
    </source>
</evidence>
<evidence type="ECO:0000313" key="2">
    <source>
        <dbReference type="EMBL" id="KIJ12887.1"/>
    </source>
</evidence>
<feature type="compositionally biased region" description="Basic residues" evidence="1">
    <location>
        <begin position="101"/>
        <end position="120"/>
    </location>
</feature>
<reference evidence="2 3" key="1">
    <citation type="submission" date="2014-06" db="EMBL/GenBank/DDBJ databases">
        <authorList>
            <consortium name="DOE Joint Genome Institute"/>
            <person name="Kuo A."/>
            <person name="Kohler A."/>
            <person name="Nagy L.G."/>
            <person name="Floudas D."/>
            <person name="Copeland A."/>
            <person name="Barry K.W."/>
            <person name="Cichocki N."/>
            <person name="Veneault-Fourrey C."/>
            <person name="LaButti K."/>
            <person name="Lindquist E.A."/>
            <person name="Lipzen A."/>
            <person name="Lundell T."/>
            <person name="Morin E."/>
            <person name="Murat C."/>
            <person name="Sun H."/>
            <person name="Tunlid A."/>
            <person name="Henrissat B."/>
            <person name="Grigoriev I.V."/>
            <person name="Hibbett D.S."/>
            <person name="Martin F."/>
            <person name="Nordberg H.P."/>
            <person name="Cantor M.N."/>
            <person name="Hua S.X."/>
        </authorList>
    </citation>
    <scope>NUCLEOTIDE SEQUENCE [LARGE SCALE GENOMIC DNA]</scope>
    <source>
        <strain evidence="2 3">ATCC 200175</strain>
    </source>
</reference>
<name>A0A0C9TZA0_PAXIN</name>
<reference evidence="3" key="2">
    <citation type="submission" date="2015-01" db="EMBL/GenBank/DDBJ databases">
        <title>Evolutionary Origins and Diversification of the Mycorrhizal Mutualists.</title>
        <authorList>
            <consortium name="DOE Joint Genome Institute"/>
            <consortium name="Mycorrhizal Genomics Consortium"/>
            <person name="Kohler A."/>
            <person name="Kuo A."/>
            <person name="Nagy L.G."/>
            <person name="Floudas D."/>
            <person name="Copeland A."/>
            <person name="Barry K.W."/>
            <person name="Cichocki N."/>
            <person name="Veneault-Fourrey C."/>
            <person name="LaButti K."/>
            <person name="Lindquist E.A."/>
            <person name="Lipzen A."/>
            <person name="Lundell T."/>
            <person name="Morin E."/>
            <person name="Murat C."/>
            <person name="Riley R."/>
            <person name="Ohm R."/>
            <person name="Sun H."/>
            <person name="Tunlid A."/>
            <person name="Henrissat B."/>
            <person name="Grigoriev I.V."/>
            <person name="Hibbett D.S."/>
            <person name="Martin F."/>
        </authorList>
    </citation>
    <scope>NUCLEOTIDE SEQUENCE [LARGE SCALE GENOMIC DNA]</scope>
    <source>
        <strain evidence="3">ATCC 200175</strain>
    </source>
</reference>
<organism evidence="2 3">
    <name type="scientific">Paxillus involutus ATCC 200175</name>
    <dbReference type="NCBI Taxonomy" id="664439"/>
    <lineage>
        <taxon>Eukaryota</taxon>
        <taxon>Fungi</taxon>
        <taxon>Dikarya</taxon>
        <taxon>Basidiomycota</taxon>
        <taxon>Agaricomycotina</taxon>
        <taxon>Agaricomycetes</taxon>
        <taxon>Agaricomycetidae</taxon>
        <taxon>Boletales</taxon>
        <taxon>Paxilineae</taxon>
        <taxon>Paxillaceae</taxon>
        <taxon>Paxillus</taxon>
    </lineage>
</organism>
<feature type="compositionally biased region" description="Basic and acidic residues" evidence="1">
    <location>
        <begin position="76"/>
        <end position="98"/>
    </location>
</feature>
<keyword evidence="3" id="KW-1185">Reference proteome</keyword>
<feature type="compositionally biased region" description="Polar residues" evidence="1">
    <location>
        <begin position="37"/>
        <end position="74"/>
    </location>
</feature>
<dbReference type="EMBL" id="KN819358">
    <property type="protein sequence ID" value="KIJ12887.1"/>
    <property type="molecule type" value="Genomic_DNA"/>
</dbReference>
<dbReference type="AlphaFoldDB" id="A0A0C9TZA0"/>
<dbReference type="HOGENOM" id="CLU_1366641_0_0_1"/>
<protein>
    <submittedName>
        <fullName evidence="2">Uncharacterized protein</fullName>
    </submittedName>
</protein>
<evidence type="ECO:0000313" key="3">
    <source>
        <dbReference type="Proteomes" id="UP000053647"/>
    </source>
</evidence>